<evidence type="ECO:0000313" key="8">
    <source>
        <dbReference type="Proteomes" id="UP000315677"/>
    </source>
</evidence>
<evidence type="ECO:0000256" key="4">
    <source>
        <dbReference type="ARBA" id="ARBA00022729"/>
    </source>
</evidence>
<dbReference type="PROSITE" id="PS50983">
    <property type="entry name" value="FE_B12_PBP"/>
    <property type="match status" value="1"/>
</dbReference>
<dbReference type="CDD" id="cd01146">
    <property type="entry name" value="FhuD"/>
    <property type="match status" value="1"/>
</dbReference>
<comment type="similarity">
    <text evidence="2">Belongs to the bacterial solute-binding protein 8 family.</text>
</comment>
<dbReference type="InterPro" id="IPR002491">
    <property type="entry name" value="ABC_transptr_periplasmic_BD"/>
</dbReference>
<evidence type="ECO:0000256" key="2">
    <source>
        <dbReference type="ARBA" id="ARBA00008814"/>
    </source>
</evidence>
<reference evidence="7 8" key="1">
    <citation type="submission" date="2019-06" db="EMBL/GenBank/DDBJ databases">
        <title>Sequencing the genomes of 1000 actinobacteria strains.</title>
        <authorList>
            <person name="Klenk H.-P."/>
        </authorList>
    </citation>
    <scope>NUCLEOTIDE SEQUENCE [LARGE SCALE GENOMIC DNA]</scope>
    <source>
        <strain evidence="7 8">DSM 45301</strain>
    </source>
</reference>
<dbReference type="Gene3D" id="3.40.50.1980">
    <property type="entry name" value="Nitrogenase molybdenum iron protein domain"/>
    <property type="match status" value="2"/>
</dbReference>
<accession>A0A543DZV6</accession>
<dbReference type="InterPro" id="IPR051313">
    <property type="entry name" value="Bact_iron-sidero_bind"/>
</dbReference>
<keyword evidence="8" id="KW-1185">Reference proteome</keyword>
<dbReference type="PANTHER" id="PTHR30532:SF24">
    <property type="entry name" value="FERRIC ENTEROBACTIN-BINDING PERIPLASMIC PROTEIN FEPB"/>
    <property type="match status" value="1"/>
</dbReference>
<feature type="domain" description="Fe/B12 periplasmic-binding" evidence="6">
    <location>
        <begin position="56"/>
        <end position="325"/>
    </location>
</feature>
<dbReference type="Pfam" id="PF01497">
    <property type="entry name" value="Peripla_BP_2"/>
    <property type="match status" value="1"/>
</dbReference>
<dbReference type="SUPFAM" id="SSF53807">
    <property type="entry name" value="Helical backbone' metal receptor"/>
    <property type="match status" value="1"/>
</dbReference>
<proteinExistence type="inferred from homology"/>
<comment type="subcellular location">
    <subcellularLocation>
        <location evidence="1">Cell envelope</location>
    </subcellularLocation>
</comment>
<evidence type="ECO:0000313" key="7">
    <source>
        <dbReference type="EMBL" id="TQM14858.1"/>
    </source>
</evidence>
<comment type="caution">
    <text evidence="7">The sequence shown here is derived from an EMBL/GenBank/DDBJ whole genome shotgun (WGS) entry which is preliminary data.</text>
</comment>
<dbReference type="EMBL" id="VFPA01000001">
    <property type="protein sequence ID" value="TQM14858.1"/>
    <property type="molecule type" value="Genomic_DNA"/>
</dbReference>
<evidence type="ECO:0000256" key="5">
    <source>
        <dbReference type="SAM" id="SignalP"/>
    </source>
</evidence>
<dbReference type="GO" id="GO:1901678">
    <property type="term" value="P:iron coordination entity transport"/>
    <property type="evidence" value="ECO:0007669"/>
    <property type="project" value="UniProtKB-ARBA"/>
</dbReference>
<dbReference type="PANTHER" id="PTHR30532">
    <property type="entry name" value="IRON III DICITRATE-BINDING PERIPLASMIC PROTEIN"/>
    <property type="match status" value="1"/>
</dbReference>
<dbReference type="Proteomes" id="UP000315677">
    <property type="component" value="Unassembled WGS sequence"/>
</dbReference>
<protein>
    <submittedName>
        <fullName evidence="7">Iron complex transport system substrate-binding protein</fullName>
    </submittedName>
</protein>
<dbReference type="GO" id="GO:0030288">
    <property type="term" value="C:outer membrane-bounded periplasmic space"/>
    <property type="evidence" value="ECO:0007669"/>
    <property type="project" value="TreeGrafter"/>
</dbReference>
<dbReference type="RefSeq" id="WP_142049780.1">
    <property type="nucleotide sequence ID" value="NZ_VFPA01000001.1"/>
</dbReference>
<dbReference type="AlphaFoldDB" id="A0A543DZV6"/>
<gene>
    <name evidence="7" type="ORF">FB558_1636</name>
</gene>
<evidence type="ECO:0000256" key="1">
    <source>
        <dbReference type="ARBA" id="ARBA00004196"/>
    </source>
</evidence>
<dbReference type="OrthoDB" id="1846031at2"/>
<keyword evidence="4 5" id="KW-0732">Signal</keyword>
<sequence>MLRRLLIALAATALLAGCASGAAPATPDAAPAPGSAFPVTVPYKFGETVIPAQPERVVALGYTEQDAILAFGVVPVGVRHAFGPQDDVFFPWADAAAGDARPAVLPREGLDVEQVAALQPDLIMAVTAGLDQQQYDVYSKIAPTVVQPAEYVDFGTPWQAQTRVTGQALGQPERADELVAGVEAKFAEVKAAHPELEGRSLVLSGPMYDGTYPFHATDDTRTRFFGALGMVVPPELDAAAGDSFFGTISRENASMLNADVLVWQSGSPQERAEIEADPILAAQPVVQQGRALFLEGTDYDALQFSSVLSLPHLLDSFVPHLAAAAQVGAP</sequence>
<evidence type="ECO:0000256" key="3">
    <source>
        <dbReference type="ARBA" id="ARBA00022448"/>
    </source>
</evidence>
<organism evidence="7 8">
    <name type="scientific">Pseudonocardia kunmingensis</name>
    <dbReference type="NCBI Taxonomy" id="630975"/>
    <lineage>
        <taxon>Bacteria</taxon>
        <taxon>Bacillati</taxon>
        <taxon>Actinomycetota</taxon>
        <taxon>Actinomycetes</taxon>
        <taxon>Pseudonocardiales</taxon>
        <taxon>Pseudonocardiaceae</taxon>
        <taxon>Pseudonocardia</taxon>
    </lineage>
</organism>
<feature type="chain" id="PRO_5038809355" evidence="5">
    <location>
        <begin position="26"/>
        <end position="330"/>
    </location>
</feature>
<evidence type="ECO:0000259" key="6">
    <source>
        <dbReference type="PROSITE" id="PS50983"/>
    </source>
</evidence>
<feature type="signal peptide" evidence="5">
    <location>
        <begin position="1"/>
        <end position="25"/>
    </location>
</feature>
<dbReference type="PROSITE" id="PS51257">
    <property type="entry name" value="PROKAR_LIPOPROTEIN"/>
    <property type="match status" value="1"/>
</dbReference>
<keyword evidence="3" id="KW-0813">Transport</keyword>
<name>A0A543DZV6_9PSEU</name>